<dbReference type="CDD" id="cd07438">
    <property type="entry name" value="PHP_HisPPase_AMP"/>
    <property type="match status" value="1"/>
</dbReference>
<dbReference type="Gene3D" id="3.20.20.140">
    <property type="entry name" value="Metal-dependent hydrolases"/>
    <property type="match status" value="1"/>
</dbReference>
<proteinExistence type="predicted"/>
<feature type="domain" description="Polymerase/histidinol phosphatase N-terminal" evidence="1">
    <location>
        <begin position="1"/>
        <end position="66"/>
    </location>
</feature>
<protein>
    <submittedName>
        <fullName evidence="2">PHP domain-containing protein</fullName>
    </submittedName>
</protein>
<accession>A0AAU8HX91</accession>
<dbReference type="Pfam" id="PF02811">
    <property type="entry name" value="PHP"/>
    <property type="match status" value="1"/>
</dbReference>
<dbReference type="RefSeq" id="WP_353894516.1">
    <property type="nucleotide sequence ID" value="NZ_CP159485.1"/>
</dbReference>
<name>A0AAU8HX91_9FIRM</name>
<reference evidence="2" key="2">
    <citation type="submission" date="2024-06" db="EMBL/GenBank/DDBJ databases">
        <authorList>
            <person name="Petrova K.O."/>
            <person name="Toshchakov S.V."/>
            <person name="Boltjanskaja Y.V."/>
            <person name="Kevbrin V.V."/>
        </authorList>
    </citation>
    <scope>NUCLEOTIDE SEQUENCE</scope>
    <source>
        <strain evidence="2">Z-710</strain>
    </source>
</reference>
<dbReference type="PANTHER" id="PTHR42924:SF3">
    <property type="entry name" value="POLYMERASE_HISTIDINOL PHOSPHATASE N-TERMINAL DOMAIN-CONTAINING PROTEIN"/>
    <property type="match status" value="1"/>
</dbReference>
<evidence type="ECO:0000313" key="2">
    <source>
        <dbReference type="EMBL" id="XCI29972.1"/>
    </source>
</evidence>
<dbReference type="GO" id="GO:0004534">
    <property type="term" value="F:5'-3' RNA exonuclease activity"/>
    <property type="evidence" value="ECO:0007669"/>
    <property type="project" value="TreeGrafter"/>
</dbReference>
<dbReference type="InterPro" id="IPR052018">
    <property type="entry name" value="PHP_domain"/>
</dbReference>
<dbReference type="SUPFAM" id="SSF89550">
    <property type="entry name" value="PHP domain-like"/>
    <property type="match status" value="1"/>
</dbReference>
<dbReference type="InterPro" id="IPR003141">
    <property type="entry name" value="Pol/His_phosphatase_N"/>
</dbReference>
<dbReference type="PANTHER" id="PTHR42924">
    <property type="entry name" value="EXONUCLEASE"/>
    <property type="match status" value="1"/>
</dbReference>
<dbReference type="EMBL" id="CP159485">
    <property type="protein sequence ID" value="XCI29972.1"/>
    <property type="molecule type" value="Genomic_DNA"/>
</dbReference>
<reference evidence="2" key="1">
    <citation type="journal article" date="2018" name="Antonie Van Leeuwenhoek">
        <title>Proteinivorax hydrogeniformans sp. nov., an anaerobic, haloalkaliphilic bacterium fermenting proteinaceous compounds with high hydrogen production.</title>
        <authorList>
            <person name="Boltyanskaya Y."/>
            <person name="Detkova E."/>
            <person name="Pimenov N."/>
            <person name="Kevbrin V."/>
        </authorList>
    </citation>
    <scope>NUCLEOTIDE SEQUENCE</scope>
    <source>
        <strain evidence="2">Z-710</strain>
    </source>
</reference>
<dbReference type="SMART" id="SM00481">
    <property type="entry name" value="POLIIIAc"/>
    <property type="match status" value="1"/>
</dbReference>
<gene>
    <name evidence="2" type="ORF">PRVXH_001328</name>
</gene>
<dbReference type="InterPro" id="IPR016195">
    <property type="entry name" value="Pol/histidinol_Pase-like"/>
</dbReference>
<dbReference type="InterPro" id="IPR004013">
    <property type="entry name" value="PHP_dom"/>
</dbReference>
<evidence type="ECO:0000259" key="1">
    <source>
        <dbReference type="SMART" id="SM00481"/>
    </source>
</evidence>
<dbReference type="AlphaFoldDB" id="A0AAU8HX91"/>
<sequence>MDLHIHSTCSDGALTPNEIVVKSKEKNLKIISITDHDEISAYNLAKQKAIQLGINLIPGVEINTEVNKKEVHILGYGIDVDDKGLNSALENLRKQREGRVKKIAQKLTEVGYPLSYEDVARDAKGKSIGRVHVAKAMIEKGYVTSVREAFDSFLASGQKAYVPRYKLSPSQAVDLIHEAGGTAVLAHPVQVKDDNLVGRLAKIVDGIEVYHSDHTPDDIKKYLSYAQKNSLIVSGGSDCHGGAKGMKALLGTVSVPDKFIQFWDNFNCGRD</sequence>
<dbReference type="Gene3D" id="1.10.150.650">
    <property type="match status" value="1"/>
</dbReference>
<organism evidence="2">
    <name type="scientific">Proteinivorax hydrogeniformans</name>
    <dbReference type="NCBI Taxonomy" id="1826727"/>
    <lineage>
        <taxon>Bacteria</taxon>
        <taxon>Bacillati</taxon>
        <taxon>Bacillota</taxon>
        <taxon>Clostridia</taxon>
        <taxon>Eubacteriales</taxon>
        <taxon>Proteinivoracaceae</taxon>
        <taxon>Proteinivorax</taxon>
    </lineage>
</organism>
<dbReference type="GO" id="GO:0035312">
    <property type="term" value="F:5'-3' DNA exonuclease activity"/>
    <property type="evidence" value="ECO:0007669"/>
    <property type="project" value="TreeGrafter"/>
</dbReference>